<dbReference type="KEGG" id="tbw:NCTC13354_01826"/>
<keyword evidence="3" id="KW-1185">Reference proteome</keyword>
<evidence type="ECO:0000313" key="2">
    <source>
        <dbReference type="EMBL" id="VEI14094.1"/>
    </source>
</evidence>
<proteinExistence type="predicted"/>
<evidence type="ECO:0000313" key="3">
    <source>
        <dbReference type="Proteomes" id="UP000269542"/>
    </source>
</evidence>
<dbReference type="AlphaFoldDB" id="A0A3S4Z6G5"/>
<feature type="transmembrane region" description="Helical" evidence="1">
    <location>
        <begin position="56"/>
        <end position="76"/>
    </location>
</feature>
<keyword evidence="1" id="KW-0472">Membrane</keyword>
<feature type="transmembrane region" description="Helical" evidence="1">
    <location>
        <begin position="21"/>
        <end position="44"/>
    </location>
</feature>
<dbReference type="EMBL" id="LR134476">
    <property type="protein sequence ID" value="VEI14094.1"/>
    <property type="molecule type" value="Genomic_DNA"/>
</dbReference>
<reference evidence="2 3" key="1">
    <citation type="submission" date="2018-12" db="EMBL/GenBank/DDBJ databases">
        <authorList>
            <consortium name="Pathogen Informatics"/>
        </authorList>
    </citation>
    <scope>NUCLEOTIDE SEQUENCE [LARGE SCALE GENOMIC DNA]</scope>
    <source>
        <strain evidence="2 3">NCTC13354</strain>
    </source>
</reference>
<protein>
    <submittedName>
        <fullName evidence="2">Uncharacterized protein</fullName>
    </submittedName>
</protein>
<organism evidence="2 3">
    <name type="scientific">Trueperella bialowiezensis</name>
    <dbReference type="NCBI Taxonomy" id="312285"/>
    <lineage>
        <taxon>Bacteria</taxon>
        <taxon>Bacillati</taxon>
        <taxon>Actinomycetota</taxon>
        <taxon>Actinomycetes</taxon>
        <taxon>Actinomycetales</taxon>
        <taxon>Actinomycetaceae</taxon>
        <taxon>Trueperella</taxon>
    </lineage>
</organism>
<gene>
    <name evidence="2" type="ORF">NCTC13354_01826</name>
</gene>
<evidence type="ECO:0000256" key="1">
    <source>
        <dbReference type="SAM" id="Phobius"/>
    </source>
</evidence>
<dbReference type="Proteomes" id="UP000269542">
    <property type="component" value="Chromosome"/>
</dbReference>
<sequence length="103" mass="11594">MSNFSARQWNHSLLFLRIRRIHVILPATVLITIVAFAIMPSSYGIMALNGIRELEIYRALPCILGILCGVIVNPVASDQELLRGNRTRQYRVVLPFAVLAFSL</sequence>
<keyword evidence="1" id="KW-0812">Transmembrane</keyword>
<name>A0A3S4Z6G5_9ACTO</name>
<accession>A0A3S4Z6G5</accession>
<keyword evidence="1" id="KW-1133">Transmembrane helix</keyword>